<dbReference type="SUPFAM" id="SSF51366">
    <property type="entry name" value="Ribulose-phoshate binding barrel"/>
    <property type="match status" value="1"/>
</dbReference>
<dbReference type="PANTHER" id="PTHR11749">
    <property type="entry name" value="RIBULOSE-5-PHOSPHATE-3-EPIMERASE"/>
    <property type="match status" value="1"/>
</dbReference>
<dbReference type="GO" id="GO:0046872">
    <property type="term" value="F:metal ion binding"/>
    <property type="evidence" value="ECO:0007669"/>
    <property type="project" value="UniProtKB-KW"/>
</dbReference>
<dbReference type="AlphaFoldDB" id="A0A1W5LCY0"/>
<dbReference type="Gene3D" id="3.20.20.70">
    <property type="entry name" value="Aldolase class I"/>
    <property type="match status" value="1"/>
</dbReference>
<dbReference type="InterPro" id="IPR011060">
    <property type="entry name" value="RibuloseP-bd_barrel"/>
</dbReference>
<evidence type="ECO:0000256" key="1">
    <source>
        <dbReference type="ARBA" id="ARBA00022723"/>
    </source>
</evidence>
<dbReference type="InterPro" id="IPR013785">
    <property type="entry name" value="Aldolase_TIM"/>
</dbReference>
<proteinExistence type="predicted"/>
<evidence type="ECO:0000256" key="2">
    <source>
        <dbReference type="ARBA" id="ARBA00023235"/>
    </source>
</evidence>
<sequence length="225" mass="24894">MAHPIRLSINIGINPFLLSKEIKKAEIFNCDSIHVDVTDGHFVPNLSIGPDFIAALRSMTNLPIEVHLLIQQPDRFARDFVESGADLLIVHMEAHHDVKKTINLIHSMGCRCGLALNPLTVFEKSINYLSQLQALLILITNFPSKSHPFQPDKLSKIRKAREFREKNNLNFQILVEGGLSAQTIPSTVIAGANTLVLESSFFKEDLSMESLSAILKDIDQASAGG</sequence>
<dbReference type="GO" id="GO:0016857">
    <property type="term" value="F:racemase and epimerase activity, acting on carbohydrates and derivatives"/>
    <property type="evidence" value="ECO:0007669"/>
    <property type="project" value="InterPro"/>
</dbReference>
<reference evidence="3" key="1">
    <citation type="submission" date="2016-01" db="EMBL/GenBank/DDBJ databases">
        <title>Hydrogen oxidation by a methanotroph.</title>
        <authorList>
            <person name="Stott M.B."/>
        </authorList>
    </citation>
    <scope>NUCLEOTIDE SEQUENCE</scope>
    <source>
        <strain evidence="3">RTK17.1</strain>
    </source>
</reference>
<dbReference type="GO" id="GO:0005975">
    <property type="term" value="P:carbohydrate metabolic process"/>
    <property type="evidence" value="ECO:0007669"/>
    <property type="project" value="InterPro"/>
</dbReference>
<keyword evidence="1" id="KW-0479">Metal-binding</keyword>
<keyword evidence="2" id="KW-0413">Isomerase</keyword>
<dbReference type="InterPro" id="IPR000056">
    <property type="entry name" value="Ribul_P_3_epim-like"/>
</dbReference>
<evidence type="ECO:0000313" key="3">
    <source>
        <dbReference type="EMBL" id="ANC58153.1"/>
    </source>
</evidence>
<gene>
    <name evidence="3" type="primary">rpe</name>
</gene>
<dbReference type="PROSITE" id="PS01085">
    <property type="entry name" value="RIBUL_P_3_EPIMER_1"/>
    <property type="match status" value="1"/>
</dbReference>
<name>A0A1W5LCY0_9BACT</name>
<accession>A0A1W5LCY0</accession>
<dbReference type="Pfam" id="PF00834">
    <property type="entry name" value="Ribul_P_3_epim"/>
    <property type="match status" value="1"/>
</dbReference>
<dbReference type="CDD" id="cd00429">
    <property type="entry name" value="RPE"/>
    <property type="match status" value="1"/>
</dbReference>
<dbReference type="EMBL" id="KU509354">
    <property type="protein sequence ID" value="ANC58153.1"/>
    <property type="molecule type" value="Genomic_DNA"/>
</dbReference>
<organism evidence="3">
    <name type="scientific">Candidatus Methylacidiphilum infernorum</name>
    <dbReference type="NCBI Taxonomy" id="511746"/>
    <lineage>
        <taxon>Bacteria</taxon>
        <taxon>Pseudomonadati</taxon>
        <taxon>Verrucomicrobiota</taxon>
        <taxon>Methylacidiphilae</taxon>
        <taxon>Methylacidiphilales</taxon>
        <taxon>Methylacidiphilaceae</taxon>
        <taxon>Methylacidiphilum (ex Ratnadevi et al. 2023)</taxon>
    </lineage>
</organism>
<protein>
    <submittedName>
        <fullName evidence="3">Ribulose-phosphate 3-epimerase</fullName>
    </submittedName>
</protein>